<organism evidence="6">
    <name type="scientific">marine metagenome</name>
    <dbReference type="NCBI Taxonomy" id="408172"/>
    <lineage>
        <taxon>unclassified sequences</taxon>
        <taxon>metagenomes</taxon>
        <taxon>ecological metagenomes</taxon>
    </lineage>
</organism>
<sequence length="109" mass="11971">MGSISHLCGSIGAIVTGLGLLIPLLIWAIEGSKAKRDDPLLEEHLKESANAAITFILALVLHGALMLVLIGFVTLLVHWLLYLIWTIRATQALGNNQQYRYPLTIRVIT</sequence>
<feature type="transmembrane region" description="Helical" evidence="5">
    <location>
        <begin position="49"/>
        <end position="82"/>
    </location>
</feature>
<keyword evidence="2 5" id="KW-0812">Transmembrane</keyword>
<accession>A0A382JZW5</accession>
<evidence type="ECO:0000256" key="3">
    <source>
        <dbReference type="ARBA" id="ARBA00022989"/>
    </source>
</evidence>
<keyword evidence="4 5" id="KW-0472">Membrane</keyword>
<evidence type="ECO:0000256" key="5">
    <source>
        <dbReference type="SAM" id="Phobius"/>
    </source>
</evidence>
<proteinExistence type="predicted"/>
<evidence type="ECO:0000256" key="1">
    <source>
        <dbReference type="ARBA" id="ARBA00004141"/>
    </source>
</evidence>
<evidence type="ECO:0000256" key="2">
    <source>
        <dbReference type="ARBA" id="ARBA00022692"/>
    </source>
</evidence>
<protein>
    <recommendedName>
        <fullName evidence="7">DUF4870 domain-containing protein</fullName>
    </recommendedName>
</protein>
<keyword evidence="3 5" id="KW-1133">Transmembrane helix</keyword>
<dbReference type="EMBL" id="UINC01077336">
    <property type="protein sequence ID" value="SVC17369.1"/>
    <property type="molecule type" value="Genomic_DNA"/>
</dbReference>
<dbReference type="AlphaFoldDB" id="A0A382JZW5"/>
<feature type="transmembrane region" description="Helical" evidence="5">
    <location>
        <begin position="7"/>
        <end position="29"/>
    </location>
</feature>
<evidence type="ECO:0000313" key="6">
    <source>
        <dbReference type="EMBL" id="SVC17369.1"/>
    </source>
</evidence>
<evidence type="ECO:0000256" key="4">
    <source>
        <dbReference type="ARBA" id="ARBA00023136"/>
    </source>
</evidence>
<reference evidence="6" key="1">
    <citation type="submission" date="2018-05" db="EMBL/GenBank/DDBJ databases">
        <authorList>
            <person name="Lanie J.A."/>
            <person name="Ng W.-L."/>
            <person name="Kazmierczak K.M."/>
            <person name="Andrzejewski T.M."/>
            <person name="Davidsen T.M."/>
            <person name="Wayne K.J."/>
            <person name="Tettelin H."/>
            <person name="Glass J.I."/>
            <person name="Rusch D."/>
            <person name="Podicherti R."/>
            <person name="Tsui H.-C.T."/>
            <person name="Winkler M.E."/>
        </authorList>
    </citation>
    <scope>NUCLEOTIDE SEQUENCE</scope>
</reference>
<dbReference type="Pfam" id="PF09685">
    <property type="entry name" value="MamF_MmsF"/>
    <property type="match status" value="1"/>
</dbReference>
<evidence type="ECO:0008006" key="7">
    <source>
        <dbReference type="Google" id="ProtNLM"/>
    </source>
</evidence>
<gene>
    <name evidence="6" type="ORF">METZ01_LOCUS270223</name>
</gene>
<dbReference type="InterPro" id="IPR019109">
    <property type="entry name" value="MamF_MmsF"/>
</dbReference>
<name>A0A382JZW5_9ZZZZ</name>
<comment type="subcellular location">
    <subcellularLocation>
        <location evidence="1">Membrane</location>
        <topology evidence="1">Multi-pass membrane protein</topology>
    </subcellularLocation>
</comment>